<dbReference type="PROSITE" id="PS50088">
    <property type="entry name" value="ANK_REPEAT"/>
    <property type="match status" value="2"/>
</dbReference>
<dbReference type="InterPro" id="IPR036770">
    <property type="entry name" value="Ankyrin_rpt-contain_sf"/>
</dbReference>
<dbReference type="PANTHER" id="PTHR24118">
    <property type="entry name" value="POTE ANKYRIN DOMAIN"/>
    <property type="match status" value="1"/>
</dbReference>
<keyword evidence="1" id="KW-0040">ANK repeat</keyword>
<dbReference type="RefSeq" id="WP_074954013.1">
    <property type="nucleotide sequence ID" value="NZ_BJXR01000017.1"/>
</dbReference>
<proteinExistence type="predicted"/>
<name>A0A511SY35_MYXFU</name>
<feature type="repeat" description="ANK" evidence="1">
    <location>
        <begin position="158"/>
        <end position="190"/>
    </location>
</feature>
<sequence length="483" mass="52151">MSSNSEATQALLSLCGDKRRWKAELTVDAVKKLLAEGADVNARDVNGQSALHHAVQGQYQKSDPLPDAQVVRALIEAGADVNARDNHQQTPLTRAFPSEKTPENEALALELIALLKAAGGKVPSDVVDGNGAAFRWTTARLLREVLDAGARLDARNERGGTPLHSAVVSGDPDVIQLMLERGAEVNAIDGQGRTALGIALRTKEEVWVAHNKRTAGFNAVIQALEAAGGKASVSIPLSDDVFAPYPIDEDAFRKVLTEQKQKLSFKHAIASAQEAITGLHGYGDPAEALGKLETLRDTLTTPPRKVHIKEPLNLRSAFFHHGDLEVDGDLDIGKPFAVTGDVIVHGVVWDSGNDSLVNILGNLKCHGLYSSGEFSVAKDIEARDVVLGYYNDHILAAKTIRARVVIEDDHAFDARTEAQHHFDIDTYAQGYGDGVGDQLKALFVDEVLEPAEETDDEEDGEPARIDKGALFNRISKGLPVFRE</sequence>
<dbReference type="EMBL" id="FOIB01000004">
    <property type="protein sequence ID" value="SEU04518.1"/>
    <property type="molecule type" value="Genomic_DNA"/>
</dbReference>
<evidence type="ECO:0000313" key="4">
    <source>
        <dbReference type="Proteomes" id="UP000183760"/>
    </source>
</evidence>
<feature type="repeat" description="ANK" evidence="1">
    <location>
        <begin position="46"/>
        <end position="86"/>
    </location>
</feature>
<dbReference type="Gene3D" id="1.25.40.20">
    <property type="entry name" value="Ankyrin repeat-containing domain"/>
    <property type="match status" value="2"/>
</dbReference>
<accession>A0A511SY35</accession>
<dbReference type="OrthoDB" id="5379895at2"/>
<keyword evidence="4" id="KW-1185">Reference proteome</keyword>
<evidence type="ECO:0000313" key="2">
    <source>
        <dbReference type="EMBL" id="GEN06821.1"/>
    </source>
</evidence>
<gene>
    <name evidence="2" type="ORF">MFU01_18580</name>
    <name evidence="3" type="ORF">SAMN05443572_104552</name>
</gene>
<protein>
    <submittedName>
        <fullName evidence="3">Ankyrin repeat</fullName>
    </submittedName>
</protein>
<dbReference type="Pfam" id="PF13637">
    <property type="entry name" value="Ank_4"/>
    <property type="match status" value="1"/>
</dbReference>
<dbReference type="InterPro" id="IPR002110">
    <property type="entry name" value="Ankyrin_rpt"/>
</dbReference>
<dbReference type="SMART" id="SM00248">
    <property type="entry name" value="ANK"/>
    <property type="match status" value="2"/>
</dbReference>
<organism evidence="2 5">
    <name type="scientific">Myxococcus fulvus</name>
    <dbReference type="NCBI Taxonomy" id="33"/>
    <lineage>
        <taxon>Bacteria</taxon>
        <taxon>Pseudomonadati</taxon>
        <taxon>Myxococcota</taxon>
        <taxon>Myxococcia</taxon>
        <taxon>Myxococcales</taxon>
        <taxon>Cystobacterineae</taxon>
        <taxon>Myxococcaceae</taxon>
        <taxon>Myxococcus</taxon>
    </lineage>
</organism>
<dbReference type="SUPFAM" id="SSF48403">
    <property type="entry name" value="Ankyrin repeat"/>
    <property type="match status" value="1"/>
</dbReference>
<reference evidence="3 4" key="1">
    <citation type="submission" date="2016-10" db="EMBL/GenBank/DDBJ databases">
        <authorList>
            <person name="Varghese N."/>
            <person name="Submissions S."/>
        </authorList>
    </citation>
    <scope>NUCLEOTIDE SEQUENCE [LARGE SCALE GENOMIC DNA]</scope>
    <source>
        <strain evidence="3 4">DSM 16525</strain>
    </source>
</reference>
<dbReference type="Proteomes" id="UP000183760">
    <property type="component" value="Unassembled WGS sequence"/>
</dbReference>
<evidence type="ECO:0000313" key="5">
    <source>
        <dbReference type="Proteomes" id="UP000321514"/>
    </source>
</evidence>
<reference evidence="2 5" key="2">
    <citation type="submission" date="2019-07" db="EMBL/GenBank/DDBJ databases">
        <title>Whole genome shotgun sequence of Myxococcus fulvus NBRC 100333.</title>
        <authorList>
            <person name="Hosoyama A."/>
            <person name="Uohara A."/>
            <person name="Ohji S."/>
            <person name="Ichikawa N."/>
        </authorList>
    </citation>
    <scope>NUCLEOTIDE SEQUENCE [LARGE SCALE GENOMIC DNA]</scope>
    <source>
        <strain evidence="2 5">NBRC 100333</strain>
    </source>
</reference>
<dbReference type="STRING" id="1334629.MFUL124B02_39195"/>
<dbReference type="EMBL" id="BJXR01000017">
    <property type="protein sequence ID" value="GEN06821.1"/>
    <property type="molecule type" value="Genomic_DNA"/>
</dbReference>
<dbReference type="PROSITE" id="PS50297">
    <property type="entry name" value="ANK_REP_REGION"/>
    <property type="match status" value="2"/>
</dbReference>
<evidence type="ECO:0000256" key="1">
    <source>
        <dbReference type="PROSITE-ProRule" id="PRU00023"/>
    </source>
</evidence>
<dbReference type="AlphaFoldDB" id="A0A511SY35"/>
<evidence type="ECO:0000313" key="3">
    <source>
        <dbReference type="EMBL" id="SEU04518.1"/>
    </source>
</evidence>
<dbReference type="Pfam" id="PF12796">
    <property type="entry name" value="Ank_2"/>
    <property type="match status" value="1"/>
</dbReference>
<dbReference type="Proteomes" id="UP000321514">
    <property type="component" value="Unassembled WGS sequence"/>
</dbReference>
<comment type="caution">
    <text evidence="2">The sequence shown here is derived from an EMBL/GenBank/DDBJ whole genome shotgun (WGS) entry which is preliminary data.</text>
</comment>
<dbReference type="PANTHER" id="PTHR24118:SF99">
    <property type="entry name" value="POTE ANKYRIN DOMAIN FAMILY MEMBER 3C-RELATED"/>
    <property type="match status" value="1"/>
</dbReference>